<evidence type="ECO:0000313" key="3">
    <source>
        <dbReference type="EMBL" id="GAP89754.1"/>
    </source>
</evidence>
<dbReference type="CDD" id="cd19075">
    <property type="entry name" value="AKR_AKR7A1-5"/>
    <property type="match status" value="1"/>
</dbReference>
<dbReference type="InterPro" id="IPR036812">
    <property type="entry name" value="NAD(P)_OxRdtase_dom_sf"/>
</dbReference>
<sequence length="317" mass="34856">MSFQHPRLMFGGSVLGEDYISVESVEELLILLQSLGINEIDTAALYPVPNMGESERLLGQLGAVAKGFVIGTKILVLSKDANGTLEPAKIRASLDSSRERLRLDSTQKVGVLHCHAPDFTTPIKDQAAALDALHREGLFDKLGVSNFPLDMLTEFIEVCEREGYVKPTVYQGNYNLLSRGHEKLFPALRKHGIRFDAHSPIASGVLSGKLTSGNIEGTRFAKENMIGTFSKMQYDKKELHDAVRYLDSVLEPTGVSKIEAGLRWICYHSQLSPEDGIILGASKPHYLNENVASIRKGPLPVEIVTAIEKAWETLSAQ</sequence>
<dbReference type="SUPFAM" id="SSF51430">
    <property type="entry name" value="NAD(P)-linked oxidoreductase"/>
    <property type="match status" value="1"/>
</dbReference>
<reference evidence="3" key="1">
    <citation type="submission" date="2016-03" db="EMBL/GenBank/DDBJ databases">
        <title>Draft genome sequence of Rosellinia necatrix.</title>
        <authorList>
            <person name="Kanematsu S."/>
        </authorList>
    </citation>
    <scope>NUCLEOTIDE SEQUENCE [LARGE SCALE GENOMIC DNA]</scope>
    <source>
        <strain evidence="3">W97</strain>
    </source>
</reference>
<evidence type="ECO:0000313" key="4">
    <source>
        <dbReference type="Proteomes" id="UP000054516"/>
    </source>
</evidence>
<accession>A0A1W2TN23</accession>
<dbReference type="InterPro" id="IPR050523">
    <property type="entry name" value="AKR_Detox_Biosynth"/>
</dbReference>
<evidence type="ECO:0000259" key="2">
    <source>
        <dbReference type="Pfam" id="PF00248"/>
    </source>
</evidence>
<feature type="domain" description="NADP-dependent oxidoreductase" evidence="2">
    <location>
        <begin position="7"/>
        <end position="311"/>
    </location>
</feature>
<dbReference type="Proteomes" id="UP000054516">
    <property type="component" value="Unassembled WGS sequence"/>
</dbReference>
<protein>
    <submittedName>
        <fullName evidence="3">Putative aldo keto</fullName>
    </submittedName>
</protein>
<name>A0A1W2TN23_ROSNE</name>
<dbReference type="Gene3D" id="3.20.20.100">
    <property type="entry name" value="NADP-dependent oxidoreductase domain"/>
    <property type="match status" value="1"/>
</dbReference>
<organism evidence="3">
    <name type="scientific">Rosellinia necatrix</name>
    <name type="common">White root-rot fungus</name>
    <dbReference type="NCBI Taxonomy" id="77044"/>
    <lineage>
        <taxon>Eukaryota</taxon>
        <taxon>Fungi</taxon>
        <taxon>Dikarya</taxon>
        <taxon>Ascomycota</taxon>
        <taxon>Pezizomycotina</taxon>
        <taxon>Sordariomycetes</taxon>
        <taxon>Xylariomycetidae</taxon>
        <taxon>Xylariales</taxon>
        <taxon>Xylariaceae</taxon>
        <taxon>Rosellinia</taxon>
    </lineage>
</organism>
<dbReference type="OMA" id="GAVYRMW"/>
<keyword evidence="1" id="KW-0560">Oxidoreductase</keyword>
<keyword evidence="4" id="KW-1185">Reference proteome</keyword>
<dbReference type="Pfam" id="PF00248">
    <property type="entry name" value="Aldo_ket_red"/>
    <property type="match status" value="1"/>
</dbReference>
<dbReference type="AlphaFoldDB" id="A0A1W2TN23"/>
<dbReference type="PANTHER" id="PTHR43364">
    <property type="entry name" value="NADH-SPECIFIC METHYLGLYOXAL REDUCTASE-RELATED"/>
    <property type="match status" value="1"/>
</dbReference>
<dbReference type="STRING" id="77044.A0A1W2TN23"/>
<proteinExistence type="predicted"/>
<gene>
    <name evidence="3" type="ORF">SAMD00023353_3600500</name>
</gene>
<evidence type="ECO:0000256" key="1">
    <source>
        <dbReference type="ARBA" id="ARBA00023002"/>
    </source>
</evidence>
<dbReference type="PANTHER" id="PTHR43364:SF4">
    <property type="entry name" value="NAD(P)-LINKED OXIDOREDUCTASE SUPERFAMILY PROTEIN"/>
    <property type="match status" value="1"/>
</dbReference>
<dbReference type="GO" id="GO:0016491">
    <property type="term" value="F:oxidoreductase activity"/>
    <property type="evidence" value="ECO:0007669"/>
    <property type="project" value="UniProtKB-KW"/>
</dbReference>
<dbReference type="OrthoDB" id="48988at2759"/>
<dbReference type="InterPro" id="IPR023210">
    <property type="entry name" value="NADP_OxRdtase_dom"/>
</dbReference>
<dbReference type="EMBL" id="DF977481">
    <property type="protein sequence ID" value="GAP89754.1"/>
    <property type="molecule type" value="Genomic_DNA"/>
</dbReference>